<dbReference type="PANTHER" id="PTHR14742:SF0">
    <property type="entry name" value="RIBONUCLEASE P PROTEIN SUBUNIT P21"/>
    <property type="match status" value="1"/>
</dbReference>
<reference evidence="6" key="1">
    <citation type="submission" date="2021-12" db="EMBL/GenBank/DDBJ databases">
        <title>Prjna785345.</title>
        <authorList>
            <person name="Rujirawat T."/>
            <person name="Krajaejun T."/>
        </authorList>
    </citation>
    <scope>NUCLEOTIDE SEQUENCE</scope>
    <source>
        <strain evidence="6">Pi057C3</strain>
    </source>
</reference>
<dbReference type="InterPro" id="IPR007175">
    <property type="entry name" value="Rpr2/Snm1/Rpp21"/>
</dbReference>
<dbReference type="Pfam" id="PF04032">
    <property type="entry name" value="Rpr2"/>
    <property type="match status" value="1"/>
</dbReference>
<keyword evidence="2" id="KW-0479">Metal-binding</keyword>
<evidence type="ECO:0000256" key="2">
    <source>
        <dbReference type="ARBA" id="ARBA00022723"/>
    </source>
</evidence>
<proteinExistence type="inferred from homology"/>
<evidence type="ECO:0000256" key="4">
    <source>
        <dbReference type="ARBA" id="ARBA00038402"/>
    </source>
</evidence>
<evidence type="ECO:0000256" key="5">
    <source>
        <dbReference type="SAM" id="MobiDB-lite"/>
    </source>
</evidence>
<gene>
    <name evidence="6" type="ORF">P43SY_008282</name>
</gene>
<dbReference type="GO" id="GO:0008033">
    <property type="term" value="P:tRNA processing"/>
    <property type="evidence" value="ECO:0007669"/>
    <property type="project" value="UniProtKB-KW"/>
</dbReference>
<keyword evidence="1" id="KW-0819">tRNA processing</keyword>
<comment type="caution">
    <text evidence="6">The sequence shown here is derived from an EMBL/GenBank/DDBJ whole genome shotgun (WGS) entry which is preliminary data.</text>
</comment>
<name>A0AAD5Q9X3_PYTIN</name>
<dbReference type="Proteomes" id="UP001209570">
    <property type="component" value="Unassembled WGS sequence"/>
</dbReference>
<comment type="similarity">
    <text evidence="4">Belongs to the eukaryotic/archaeal RNase P protein component 4 family.</text>
</comment>
<feature type="region of interest" description="Disordered" evidence="5">
    <location>
        <begin position="167"/>
        <end position="281"/>
    </location>
</feature>
<evidence type="ECO:0000256" key="3">
    <source>
        <dbReference type="ARBA" id="ARBA00022833"/>
    </source>
</evidence>
<evidence type="ECO:0000313" key="7">
    <source>
        <dbReference type="Proteomes" id="UP001209570"/>
    </source>
</evidence>
<sequence length="281" mass="30004">MNMALAGSAPSPAATRAPALDRLLLPLVRVKGPEKNSKQLEQRFNYLWNAAHAVVAASPDMAHTLVASIMQLARQHRVELPPAVLDYVCRQCGGLLVPGVTAEPRVVALHHRSPLNRKLARVQRAAIRRHQHGAIDGARPKREALLNVVALRCPRCHHVNARPGASVVLKPKAKKRPLAEDASLGAGDPAAKRPKTDAAKDTPLTPQANAEPAPVATRAPEASADAAAVRSVFAPPPSPPRKLLDGPAKKKKKKKPTEPATSAVKSSLNSFLDNLRPSFAK</sequence>
<accession>A0AAD5Q9X3</accession>
<protein>
    <submittedName>
        <fullName evidence="6">Uncharacterized protein</fullName>
    </submittedName>
</protein>
<evidence type="ECO:0000313" key="6">
    <source>
        <dbReference type="EMBL" id="KAJ0407821.1"/>
    </source>
</evidence>
<dbReference type="AlphaFoldDB" id="A0AAD5Q9X3"/>
<feature type="compositionally biased region" description="Polar residues" evidence="5">
    <location>
        <begin position="259"/>
        <end position="272"/>
    </location>
</feature>
<dbReference type="PANTHER" id="PTHR14742">
    <property type="entry name" value="RIBONUCLEASE P SUBUNIT P21"/>
    <property type="match status" value="1"/>
</dbReference>
<keyword evidence="7" id="KW-1185">Reference proteome</keyword>
<feature type="compositionally biased region" description="Basic and acidic residues" evidence="5">
    <location>
        <begin position="190"/>
        <end position="200"/>
    </location>
</feature>
<dbReference type="GO" id="GO:0046872">
    <property type="term" value="F:metal ion binding"/>
    <property type="evidence" value="ECO:0007669"/>
    <property type="project" value="UniProtKB-KW"/>
</dbReference>
<dbReference type="EMBL" id="JAKCXM010000017">
    <property type="protein sequence ID" value="KAJ0407821.1"/>
    <property type="molecule type" value="Genomic_DNA"/>
</dbReference>
<keyword evidence="3" id="KW-0862">Zinc</keyword>
<organism evidence="6 7">
    <name type="scientific">Pythium insidiosum</name>
    <name type="common">Pythiosis disease agent</name>
    <dbReference type="NCBI Taxonomy" id="114742"/>
    <lineage>
        <taxon>Eukaryota</taxon>
        <taxon>Sar</taxon>
        <taxon>Stramenopiles</taxon>
        <taxon>Oomycota</taxon>
        <taxon>Peronosporomycetes</taxon>
        <taxon>Pythiales</taxon>
        <taxon>Pythiaceae</taxon>
        <taxon>Pythium</taxon>
    </lineage>
</organism>
<evidence type="ECO:0000256" key="1">
    <source>
        <dbReference type="ARBA" id="ARBA00022694"/>
    </source>
</evidence>
<dbReference type="GO" id="GO:0005655">
    <property type="term" value="C:nucleolar ribonuclease P complex"/>
    <property type="evidence" value="ECO:0007669"/>
    <property type="project" value="TreeGrafter"/>
</dbReference>